<dbReference type="PROSITE" id="PS50936">
    <property type="entry name" value="ENGC_GTPASE"/>
    <property type="match status" value="1"/>
</dbReference>
<evidence type="ECO:0000313" key="14">
    <source>
        <dbReference type="EMBL" id="PNU04095.1"/>
    </source>
</evidence>
<dbReference type="InterPro" id="IPR004881">
    <property type="entry name" value="Ribosome_biogen_GTPase_RsgA"/>
</dbReference>
<dbReference type="Gene3D" id="1.10.40.50">
    <property type="entry name" value="Probable gtpase engc, domain 3"/>
    <property type="match status" value="1"/>
</dbReference>
<evidence type="ECO:0000259" key="12">
    <source>
        <dbReference type="PROSITE" id="PS50936"/>
    </source>
</evidence>
<evidence type="ECO:0000256" key="4">
    <source>
        <dbReference type="ARBA" id="ARBA00022730"/>
    </source>
</evidence>
<dbReference type="EC" id="3.6.1.-" evidence="10"/>
<gene>
    <name evidence="10" type="primary">rsgA</name>
    <name evidence="14" type="ORF">A8V01_05725</name>
</gene>
<keyword evidence="6 10" id="KW-0378">Hydrolase</keyword>
<feature type="domain" description="CP-type G" evidence="13">
    <location>
        <begin position="101"/>
        <end position="265"/>
    </location>
</feature>
<comment type="similarity">
    <text evidence="10">Belongs to the TRAFAC class YlqF/YawG GTPase family. RsgA subfamily.</text>
</comment>
<feature type="binding site" evidence="10">
    <location>
        <position position="295"/>
    </location>
    <ligand>
        <name>Zn(2+)</name>
        <dbReference type="ChEBI" id="CHEBI:29105"/>
    </ligand>
</feature>
<dbReference type="GO" id="GO:0042274">
    <property type="term" value="P:ribosomal small subunit biogenesis"/>
    <property type="evidence" value="ECO:0007669"/>
    <property type="project" value="UniProtKB-UniRule"/>
</dbReference>
<name>A0A2K2FZ76_9SPHN</name>
<keyword evidence="9 10" id="KW-0342">GTP-binding</keyword>
<dbReference type="GO" id="GO:0005737">
    <property type="term" value="C:cytoplasm"/>
    <property type="evidence" value="ECO:0007669"/>
    <property type="project" value="UniProtKB-SubCell"/>
</dbReference>
<keyword evidence="3 10" id="KW-0479">Metal-binding</keyword>
<evidence type="ECO:0000256" key="10">
    <source>
        <dbReference type="HAMAP-Rule" id="MF_01820"/>
    </source>
</evidence>
<feature type="domain" description="EngC GTPase" evidence="12">
    <location>
        <begin position="109"/>
        <end position="263"/>
    </location>
</feature>
<dbReference type="Pfam" id="PF03193">
    <property type="entry name" value="RsgA_GTPase"/>
    <property type="match status" value="1"/>
</dbReference>
<dbReference type="PANTHER" id="PTHR32120:SF10">
    <property type="entry name" value="SMALL RIBOSOMAL SUBUNIT BIOGENESIS GTPASE RSGA"/>
    <property type="match status" value="1"/>
</dbReference>
<evidence type="ECO:0000256" key="9">
    <source>
        <dbReference type="ARBA" id="ARBA00023134"/>
    </source>
</evidence>
<comment type="subunit">
    <text evidence="10">Monomer. Associates with 30S ribosomal subunit, binds 16S rRNA.</text>
</comment>
<evidence type="ECO:0000259" key="13">
    <source>
        <dbReference type="PROSITE" id="PS51721"/>
    </source>
</evidence>
<feature type="binding site" evidence="10">
    <location>
        <position position="293"/>
    </location>
    <ligand>
        <name>Zn(2+)</name>
        <dbReference type="ChEBI" id="CHEBI:29105"/>
    </ligand>
</feature>
<dbReference type="CDD" id="cd01854">
    <property type="entry name" value="YjeQ_EngC"/>
    <property type="match status" value="1"/>
</dbReference>
<keyword evidence="15" id="KW-1185">Reference proteome</keyword>
<dbReference type="HAMAP" id="MF_01820">
    <property type="entry name" value="GTPase_RsgA"/>
    <property type="match status" value="1"/>
</dbReference>
<dbReference type="EMBL" id="LYMM01000040">
    <property type="protein sequence ID" value="PNU04095.1"/>
    <property type="molecule type" value="Genomic_DNA"/>
</dbReference>
<dbReference type="NCBIfam" id="TIGR00157">
    <property type="entry name" value="ribosome small subunit-dependent GTPase A"/>
    <property type="match status" value="1"/>
</dbReference>
<keyword evidence="5 10" id="KW-0547">Nucleotide-binding</keyword>
<keyword evidence="7 10" id="KW-0862">Zinc</keyword>
<dbReference type="AlphaFoldDB" id="A0A2K2FZ76"/>
<feature type="binding site" evidence="10">
    <location>
        <position position="288"/>
    </location>
    <ligand>
        <name>Zn(2+)</name>
        <dbReference type="ChEBI" id="CHEBI:29105"/>
    </ligand>
</feature>
<evidence type="ECO:0000256" key="3">
    <source>
        <dbReference type="ARBA" id="ARBA00022723"/>
    </source>
</evidence>
<keyword evidence="8 10" id="KW-0694">RNA-binding</keyword>
<dbReference type="PROSITE" id="PS51721">
    <property type="entry name" value="G_CP"/>
    <property type="match status" value="1"/>
</dbReference>
<dbReference type="GO" id="GO:0005525">
    <property type="term" value="F:GTP binding"/>
    <property type="evidence" value="ECO:0007669"/>
    <property type="project" value="UniProtKB-UniRule"/>
</dbReference>
<comment type="caution">
    <text evidence="14">The sequence shown here is derived from an EMBL/GenBank/DDBJ whole genome shotgun (WGS) entry which is preliminary data.</text>
</comment>
<accession>A0A2K2FZ76</accession>
<dbReference type="Gene3D" id="3.40.50.300">
    <property type="entry name" value="P-loop containing nucleotide triphosphate hydrolases"/>
    <property type="match status" value="1"/>
</dbReference>
<feature type="binding site" evidence="10">
    <location>
        <begin position="148"/>
        <end position="151"/>
    </location>
    <ligand>
        <name>GTP</name>
        <dbReference type="ChEBI" id="CHEBI:37565"/>
    </ligand>
</feature>
<comment type="subcellular location">
    <subcellularLocation>
        <location evidence="10">Cytoplasm</location>
    </subcellularLocation>
</comment>
<protein>
    <recommendedName>
        <fullName evidence="10">Small ribosomal subunit biogenesis GTPase RsgA</fullName>
        <ecNumber evidence="10">3.6.1.-</ecNumber>
    </recommendedName>
</protein>
<evidence type="ECO:0000256" key="7">
    <source>
        <dbReference type="ARBA" id="ARBA00022833"/>
    </source>
</evidence>
<proteinExistence type="inferred from homology"/>
<evidence type="ECO:0000256" key="8">
    <source>
        <dbReference type="ARBA" id="ARBA00022884"/>
    </source>
</evidence>
<dbReference type="GO" id="GO:0019843">
    <property type="term" value="F:rRNA binding"/>
    <property type="evidence" value="ECO:0007669"/>
    <property type="project" value="UniProtKB-KW"/>
</dbReference>
<dbReference type="Proteomes" id="UP000236327">
    <property type="component" value="Unassembled WGS sequence"/>
</dbReference>
<evidence type="ECO:0000256" key="1">
    <source>
        <dbReference type="ARBA" id="ARBA00022490"/>
    </source>
</evidence>
<dbReference type="InterPro" id="IPR027417">
    <property type="entry name" value="P-loop_NTPase"/>
</dbReference>
<feature type="binding site" evidence="10">
    <location>
        <position position="301"/>
    </location>
    <ligand>
        <name>Zn(2+)</name>
        <dbReference type="ChEBI" id="CHEBI:29105"/>
    </ligand>
</feature>
<dbReference type="GO" id="GO:0046872">
    <property type="term" value="F:metal ion binding"/>
    <property type="evidence" value="ECO:0007669"/>
    <property type="project" value="UniProtKB-KW"/>
</dbReference>
<keyword evidence="4 10" id="KW-0699">rRNA-binding</keyword>
<dbReference type="GO" id="GO:0003924">
    <property type="term" value="F:GTPase activity"/>
    <property type="evidence" value="ECO:0007669"/>
    <property type="project" value="UniProtKB-UniRule"/>
</dbReference>
<evidence type="ECO:0000256" key="6">
    <source>
        <dbReference type="ARBA" id="ARBA00022801"/>
    </source>
</evidence>
<dbReference type="RefSeq" id="WP_211295027.1">
    <property type="nucleotide sequence ID" value="NZ_LYMM01000040.1"/>
</dbReference>
<feature type="region of interest" description="Disordered" evidence="11">
    <location>
        <begin position="328"/>
        <end position="347"/>
    </location>
</feature>
<reference evidence="14 15" key="1">
    <citation type="submission" date="2016-05" db="EMBL/GenBank/DDBJ databases">
        <title>Complete genome sequence of Novosphingobium guangzhouense SA925(T).</title>
        <authorList>
            <person name="Sha S."/>
        </authorList>
    </citation>
    <scope>NUCLEOTIDE SEQUENCE [LARGE SCALE GENOMIC DNA]</scope>
    <source>
        <strain evidence="14 15">SA925</strain>
    </source>
</reference>
<comment type="function">
    <text evidence="10">One of several proteins that assist in the late maturation steps of the functional core of the 30S ribosomal subunit. Helps release RbfA from mature subunits. May play a role in the assembly of ribosomal proteins into the subunit. Circularly permuted GTPase that catalyzes slow GTP hydrolysis, GTPase activity is stimulated by the 30S ribosomal subunit.</text>
</comment>
<comment type="cofactor">
    <cofactor evidence="10">
        <name>Zn(2+)</name>
        <dbReference type="ChEBI" id="CHEBI:29105"/>
    </cofactor>
    <text evidence="10">Binds 1 zinc ion per subunit.</text>
</comment>
<keyword evidence="1 10" id="KW-0963">Cytoplasm</keyword>
<feature type="binding site" evidence="10">
    <location>
        <begin position="200"/>
        <end position="208"/>
    </location>
    <ligand>
        <name>GTP</name>
        <dbReference type="ChEBI" id="CHEBI:37565"/>
    </ligand>
</feature>
<dbReference type="SUPFAM" id="SSF52540">
    <property type="entry name" value="P-loop containing nucleoside triphosphate hydrolases"/>
    <property type="match status" value="1"/>
</dbReference>
<evidence type="ECO:0000256" key="5">
    <source>
        <dbReference type="ARBA" id="ARBA00022741"/>
    </source>
</evidence>
<organism evidence="14 15">
    <name type="scientific">Novosphingobium guangzhouense</name>
    <dbReference type="NCBI Taxonomy" id="1850347"/>
    <lineage>
        <taxon>Bacteria</taxon>
        <taxon>Pseudomonadati</taxon>
        <taxon>Pseudomonadota</taxon>
        <taxon>Alphaproteobacteria</taxon>
        <taxon>Sphingomonadales</taxon>
        <taxon>Sphingomonadaceae</taxon>
        <taxon>Novosphingobium</taxon>
    </lineage>
</organism>
<dbReference type="PANTHER" id="PTHR32120">
    <property type="entry name" value="SMALL RIBOSOMAL SUBUNIT BIOGENESIS GTPASE RSGA"/>
    <property type="match status" value="1"/>
</dbReference>
<keyword evidence="2 10" id="KW-0690">Ribosome biogenesis</keyword>
<evidence type="ECO:0000256" key="2">
    <source>
        <dbReference type="ARBA" id="ARBA00022517"/>
    </source>
</evidence>
<dbReference type="InterPro" id="IPR010914">
    <property type="entry name" value="RsgA_GTPase_dom"/>
</dbReference>
<dbReference type="InterPro" id="IPR030378">
    <property type="entry name" value="G_CP_dom"/>
</dbReference>
<evidence type="ECO:0000256" key="11">
    <source>
        <dbReference type="SAM" id="MobiDB-lite"/>
    </source>
</evidence>
<evidence type="ECO:0000313" key="15">
    <source>
        <dbReference type="Proteomes" id="UP000236327"/>
    </source>
</evidence>
<sequence>MESSDLTLEDLGWRDAFSSQLTAEEQGGDLCPVRVMAVHRGWIDIAGSGLSGMIPSTLRSSQGPVDRATAGDWLIVDRAKLEAVRILDRINLFQRQAPADQRRVQLIAANVDTLFVVTSCNQDFNVARLERYLVMAGEVGVTPVVVLTKIDLAHDPDHYLEMARALQPGLQVEMVNGRDPASVARLARYCGRGNTVALLGSSGVGKSTMINGLRGSSDIATQPIREIDGKGRHTTTSRQLHRLDGPLVGPRKGGWLVDTPGMREFHLPEAATGIAEVFDDITALTLECRFSNCTHGAEPGCMVQAMLQNGTLDPQRLERWRKLVLEDAAGASGRPGTHARKRKKTNG</sequence>
<feature type="compositionally biased region" description="Basic residues" evidence="11">
    <location>
        <begin position="337"/>
        <end position="347"/>
    </location>
</feature>